<dbReference type="EMBL" id="CP018632">
    <property type="protein sequence ID" value="ASJ75962.1"/>
    <property type="molecule type" value="Genomic_DNA"/>
</dbReference>
<dbReference type="OrthoDB" id="6086702at2"/>
<dbReference type="RefSeq" id="WP_088920796.1">
    <property type="nucleotide sequence ID" value="NZ_CP018632.1"/>
</dbReference>
<dbReference type="AlphaFoldDB" id="A0A2Z2NX05"/>
<evidence type="ECO:0000313" key="1">
    <source>
        <dbReference type="EMBL" id="ASJ75962.1"/>
    </source>
</evidence>
<dbReference type="InterPro" id="IPR049591">
    <property type="entry name" value="CE4_u4-like"/>
</dbReference>
<proteinExistence type="predicted"/>
<reference evidence="1 2" key="1">
    <citation type="submission" date="2016-12" db="EMBL/GenBank/DDBJ databases">
        <authorList>
            <person name="Song W.-J."/>
            <person name="Kurnit D.M."/>
        </authorList>
    </citation>
    <scope>NUCLEOTIDE SEQUENCE [LARGE SCALE GENOMIC DNA]</scope>
    <source>
        <strain evidence="1 2">IMCC3135</strain>
    </source>
</reference>
<dbReference type="KEGG" id="gai:IMCC3135_29560"/>
<dbReference type="Proteomes" id="UP000250079">
    <property type="component" value="Chromosome"/>
</dbReference>
<dbReference type="SUPFAM" id="SSF88713">
    <property type="entry name" value="Glycoside hydrolase/deacetylase"/>
    <property type="match status" value="1"/>
</dbReference>
<keyword evidence="2" id="KW-1185">Reference proteome</keyword>
<evidence type="ECO:0000313" key="2">
    <source>
        <dbReference type="Proteomes" id="UP000250079"/>
    </source>
</evidence>
<dbReference type="Gene3D" id="3.20.20.370">
    <property type="entry name" value="Glycoside hydrolase/deacetylase"/>
    <property type="match status" value="1"/>
</dbReference>
<protein>
    <recommendedName>
        <fullName evidence="3">NodB homology domain-containing protein</fullName>
    </recommendedName>
</protein>
<gene>
    <name evidence="1" type="ORF">IMCC3135_29560</name>
</gene>
<dbReference type="GO" id="GO:0005975">
    <property type="term" value="P:carbohydrate metabolic process"/>
    <property type="evidence" value="ECO:0007669"/>
    <property type="project" value="InterPro"/>
</dbReference>
<organism evidence="1 2">
    <name type="scientific">Granulosicoccus antarcticus IMCC3135</name>
    <dbReference type="NCBI Taxonomy" id="1192854"/>
    <lineage>
        <taxon>Bacteria</taxon>
        <taxon>Pseudomonadati</taxon>
        <taxon>Pseudomonadota</taxon>
        <taxon>Gammaproteobacteria</taxon>
        <taxon>Chromatiales</taxon>
        <taxon>Granulosicoccaceae</taxon>
        <taxon>Granulosicoccus</taxon>
    </lineage>
</organism>
<dbReference type="CDD" id="cd10928">
    <property type="entry name" value="CE4_u4"/>
    <property type="match status" value="1"/>
</dbReference>
<name>A0A2Z2NX05_9GAMM</name>
<evidence type="ECO:0008006" key="3">
    <source>
        <dbReference type="Google" id="ProtNLM"/>
    </source>
</evidence>
<accession>A0A2Z2NX05</accession>
<sequence length="247" mass="27488">MSSNTNMERLSEALQQLPESSKPVRFWLRDDDAVEPGEALDRLLALAEAHAIPLSLAVIPAMATAELRLRLESARQVSVAVHGWSHHNHAPANEKKQELGSHRSSSEVLAELRRGFKQLSGDYGEQFLPVLVPPWNRISSELVPALGDIGFQALSTFAEQEYSSIPMINTQVDIIDWKKTRGGRATGELVSEIIAQLRYPQNPIGLLTHHLVHDEQAWQFLEQLFVATSHDPAVRWIAASELLESSP</sequence>
<dbReference type="InterPro" id="IPR011330">
    <property type="entry name" value="Glyco_hydro/deAcase_b/a-brl"/>
</dbReference>